<accession>A0ABY3TX79</accession>
<evidence type="ECO:0000259" key="2">
    <source>
        <dbReference type="Pfam" id="PF11738"/>
    </source>
</evidence>
<protein>
    <submittedName>
        <fullName evidence="3">DUF3298 domain-containing protein</fullName>
    </submittedName>
</protein>
<dbReference type="EMBL" id="CP092365">
    <property type="protein sequence ID" value="ULN52280.1"/>
    <property type="molecule type" value="Genomic_DNA"/>
</dbReference>
<keyword evidence="4" id="KW-1185">Reference proteome</keyword>
<gene>
    <name evidence="3" type="ORF">MIU77_15735</name>
</gene>
<feature type="signal peptide" evidence="1">
    <location>
        <begin position="1"/>
        <end position="29"/>
    </location>
</feature>
<dbReference type="Proteomes" id="UP001055200">
    <property type="component" value="Chromosome"/>
</dbReference>
<reference evidence="3" key="1">
    <citation type="submission" date="2022-08" db="EMBL/GenBank/DDBJ databases">
        <title>Complete genome sequence of 14 non-tuberculosis mycobacteria type-strains.</title>
        <authorList>
            <person name="Igarashi Y."/>
            <person name="Osugi A."/>
            <person name="Mitarai S."/>
        </authorList>
    </citation>
    <scope>NUCLEOTIDE SEQUENCE</scope>
    <source>
        <strain evidence="3">DSM 45575</strain>
    </source>
</reference>
<feature type="domain" description="DUF3298" evidence="2">
    <location>
        <begin position="161"/>
        <end position="244"/>
    </location>
</feature>
<dbReference type="RefSeq" id="WP_240170554.1">
    <property type="nucleotide sequence ID" value="NZ_CP092365.1"/>
</dbReference>
<dbReference type="Gene3D" id="3.30.565.40">
    <property type="entry name" value="Fervidobacterium nodosum Rt17-B1 like"/>
    <property type="match status" value="1"/>
</dbReference>
<proteinExistence type="predicted"/>
<organism evidence="3 4">
    <name type="scientific">Mycolicibacillus parakoreensis</name>
    <dbReference type="NCBI Taxonomy" id="1069221"/>
    <lineage>
        <taxon>Bacteria</taxon>
        <taxon>Bacillati</taxon>
        <taxon>Actinomycetota</taxon>
        <taxon>Actinomycetes</taxon>
        <taxon>Mycobacteriales</taxon>
        <taxon>Mycobacteriaceae</taxon>
        <taxon>Mycolicibacillus</taxon>
    </lineage>
</organism>
<name>A0ABY3TX79_9MYCO</name>
<feature type="chain" id="PRO_5045621463" evidence="1">
    <location>
        <begin position="30"/>
        <end position="258"/>
    </location>
</feature>
<sequence length="258" mass="27403">MTHLRWRAALAAVALCTAGCQGAPSPDSADPPATTSGPIGFCAQLGGQWNTPARRCTLSGNAEHTHVSVTYPIELLDDPTAGPALKTFVREFYHQHAESGGAAQNAGTSSATLKHTVFHHGPDITSVLFDGDWYVAGEPHPNREYTAFTFDFFAGRQMQLSDLFCPGVDPVAALPPLVHDQIADQLDDDGPLTVAGFEPGASGGSNYSDNYRAWILDDDDLVVYLPAARTGPVDAGMVRARVPLTELQPHLHDGGCPS</sequence>
<dbReference type="InterPro" id="IPR021729">
    <property type="entry name" value="DUF3298"/>
</dbReference>
<keyword evidence="1" id="KW-0732">Signal</keyword>
<evidence type="ECO:0000313" key="3">
    <source>
        <dbReference type="EMBL" id="ULN52280.1"/>
    </source>
</evidence>
<dbReference type="InterPro" id="IPR037126">
    <property type="entry name" value="PdaC/RsiV-like_sf"/>
</dbReference>
<evidence type="ECO:0000313" key="4">
    <source>
        <dbReference type="Proteomes" id="UP001055200"/>
    </source>
</evidence>
<dbReference type="Gene3D" id="3.90.640.20">
    <property type="entry name" value="Heat-shock cognate protein, ATPase"/>
    <property type="match status" value="1"/>
</dbReference>
<evidence type="ECO:0000256" key="1">
    <source>
        <dbReference type="SAM" id="SignalP"/>
    </source>
</evidence>
<dbReference type="Pfam" id="PF11738">
    <property type="entry name" value="DUF3298"/>
    <property type="match status" value="1"/>
</dbReference>